<dbReference type="Proteomes" id="UP000187074">
    <property type="component" value="Unassembled WGS sequence"/>
</dbReference>
<comment type="caution">
    <text evidence="1">The sequence shown here is derived from an EMBL/GenBank/DDBJ whole genome shotgun (WGS) entry which is preliminary data.</text>
</comment>
<sequence length="149" mass="17161">MNSMFNQLDMTQILNRIDTLNSQSQPLWGKMDVAKMLAHCSAFQDIAMGITNPPRGWLGRLVGNFAKPVFYNDKPLPRNMSTIPDIMIVDAREFEMERARLKEKIIAFQKNGPERCTTKPHSFFGKLTPEQWGKGLYKHLDHHLKQFGV</sequence>
<dbReference type="STRING" id="1401.BK123_15400"/>
<name>A0A1R1B0J4_PAELA</name>
<dbReference type="OrthoDB" id="2599194at2"/>
<proteinExistence type="predicted"/>
<protein>
    <recommendedName>
        <fullName evidence="3">DUF1569 domain-containing protein</fullName>
    </recommendedName>
</protein>
<evidence type="ECO:0008006" key="3">
    <source>
        <dbReference type="Google" id="ProtNLM"/>
    </source>
</evidence>
<gene>
    <name evidence="1" type="ORF">BK123_15400</name>
</gene>
<dbReference type="AlphaFoldDB" id="A0A1R1B0J4"/>
<dbReference type="InterPro" id="IPR034660">
    <property type="entry name" value="DinB/YfiT-like"/>
</dbReference>
<dbReference type="EMBL" id="MRTF01000005">
    <property type="protein sequence ID" value="OME92020.1"/>
    <property type="molecule type" value="Genomic_DNA"/>
</dbReference>
<organism evidence="1 2">
    <name type="scientific">Paenibacillus lautus</name>
    <name type="common">Bacillus lautus</name>
    <dbReference type="NCBI Taxonomy" id="1401"/>
    <lineage>
        <taxon>Bacteria</taxon>
        <taxon>Bacillati</taxon>
        <taxon>Bacillota</taxon>
        <taxon>Bacilli</taxon>
        <taxon>Bacillales</taxon>
        <taxon>Paenibacillaceae</taxon>
        <taxon>Paenibacillus</taxon>
    </lineage>
</organism>
<dbReference type="Gene3D" id="1.20.120.450">
    <property type="entry name" value="dinb family like domain"/>
    <property type="match status" value="1"/>
</dbReference>
<evidence type="ECO:0000313" key="1">
    <source>
        <dbReference type="EMBL" id="OME92020.1"/>
    </source>
</evidence>
<evidence type="ECO:0000313" key="2">
    <source>
        <dbReference type="Proteomes" id="UP000187074"/>
    </source>
</evidence>
<reference evidence="1 2" key="1">
    <citation type="submission" date="2016-11" db="EMBL/GenBank/DDBJ databases">
        <title>Paenibacillus species isolates.</title>
        <authorList>
            <person name="Beno S.M."/>
        </authorList>
    </citation>
    <scope>NUCLEOTIDE SEQUENCE [LARGE SCALE GENOMIC DNA]</scope>
    <source>
        <strain evidence="1 2">FSL F4-0100</strain>
    </source>
</reference>
<dbReference type="InterPro" id="IPR011463">
    <property type="entry name" value="DUF1569"/>
</dbReference>
<dbReference type="Pfam" id="PF07606">
    <property type="entry name" value="DUF1569"/>
    <property type="match status" value="1"/>
</dbReference>
<accession>A0A1R1B0J4</accession>
<dbReference type="RefSeq" id="WP_076323281.1">
    <property type="nucleotide sequence ID" value="NZ_MRTF01000005.1"/>
</dbReference>